<accession>A0A518CKC3</accession>
<dbReference type="RefSeq" id="WP_144994397.1">
    <property type="nucleotide sequence ID" value="NZ_CP036281.1"/>
</dbReference>
<organism evidence="1 2">
    <name type="scientific">Polystyrenella longa</name>
    <dbReference type="NCBI Taxonomy" id="2528007"/>
    <lineage>
        <taxon>Bacteria</taxon>
        <taxon>Pseudomonadati</taxon>
        <taxon>Planctomycetota</taxon>
        <taxon>Planctomycetia</taxon>
        <taxon>Planctomycetales</taxon>
        <taxon>Planctomycetaceae</taxon>
        <taxon>Polystyrenella</taxon>
    </lineage>
</organism>
<dbReference type="SUPFAM" id="SSF82185">
    <property type="entry name" value="Histone H3 K4-specific methyltransferase SET7/9 N-terminal domain"/>
    <property type="match status" value="1"/>
</dbReference>
<dbReference type="KEGG" id="plon:Pla110_13450"/>
<dbReference type="Gene3D" id="3.90.930.1">
    <property type="match status" value="1"/>
</dbReference>
<proteinExistence type="predicted"/>
<keyword evidence="2" id="KW-1185">Reference proteome</keyword>
<reference evidence="1 2" key="1">
    <citation type="submission" date="2019-02" db="EMBL/GenBank/DDBJ databases">
        <title>Deep-cultivation of Planctomycetes and their phenomic and genomic characterization uncovers novel biology.</title>
        <authorList>
            <person name="Wiegand S."/>
            <person name="Jogler M."/>
            <person name="Boedeker C."/>
            <person name="Pinto D."/>
            <person name="Vollmers J."/>
            <person name="Rivas-Marin E."/>
            <person name="Kohn T."/>
            <person name="Peeters S.H."/>
            <person name="Heuer A."/>
            <person name="Rast P."/>
            <person name="Oberbeckmann S."/>
            <person name="Bunk B."/>
            <person name="Jeske O."/>
            <person name="Meyerdierks A."/>
            <person name="Storesund J.E."/>
            <person name="Kallscheuer N."/>
            <person name="Luecker S."/>
            <person name="Lage O.M."/>
            <person name="Pohl T."/>
            <person name="Merkel B.J."/>
            <person name="Hornburger P."/>
            <person name="Mueller R.-W."/>
            <person name="Bruemmer F."/>
            <person name="Labrenz M."/>
            <person name="Spormann A.M."/>
            <person name="Op den Camp H."/>
            <person name="Overmann J."/>
            <person name="Amann R."/>
            <person name="Jetten M.S.M."/>
            <person name="Mascher T."/>
            <person name="Medema M.H."/>
            <person name="Devos D.P."/>
            <person name="Kaster A.-K."/>
            <person name="Ovreas L."/>
            <person name="Rohde M."/>
            <person name="Galperin M.Y."/>
            <person name="Jogler C."/>
        </authorList>
    </citation>
    <scope>NUCLEOTIDE SEQUENCE [LARGE SCALE GENOMIC DNA]</scope>
    <source>
        <strain evidence="1 2">Pla110</strain>
    </source>
</reference>
<dbReference type="AlphaFoldDB" id="A0A518CKC3"/>
<dbReference type="EMBL" id="CP036281">
    <property type="protein sequence ID" value="QDU79634.1"/>
    <property type="molecule type" value="Genomic_DNA"/>
</dbReference>
<gene>
    <name evidence="1" type="primary">ywqK</name>
    <name evidence="1" type="ORF">Pla110_13450</name>
</gene>
<protein>
    <submittedName>
        <fullName evidence="1">Antitoxin YwqK</fullName>
    </submittedName>
</protein>
<dbReference type="Proteomes" id="UP000317178">
    <property type="component" value="Chromosome"/>
</dbReference>
<name>A0A518CKC3_9PLAN</name>
<evidence type="ECO:0000313" key="2">
    <source>
        <dbReference type="Proteomes" id="UP000317178"/>
    </source>
</evidence>
<sequence length="132" mass="14593">MKVNFEQLEVASDQSYWHDGKPFDGIAVYRREDGTLESEVMFEDGVQSGPFSDFHSDGQVACEGVIQNGVNHGEFKYWDGNGLLTKTESYEFGICTSRQEYDQAGNVISDYSLASDDPNAALLAAYRNQAGS</sequence>
<evidence type="ECO:0000313" key="1">
    <source>
        <dbReference type="EMBL" id="QDU79634.1"/>
    </source>
</evidence>
<dbReference type="OrthoDB" id="8854536at2"/>